<reference evidence="2" key="1">
    <citation type="journal article" date="2019" name="Int. J. Syst. Evol. Microbiol.">
        <title>The Global Catalogue of Microorganisms (GCM) 10K type strain sequencing project: providing services to taxonomists for standard genome sequencing and annotation.</title>
        <authorList>
            <consortium name="The Broad Institute Genomics Platform"/>
            <consortium name="The Broad Institute Genome Sequencing Center for Infectious Disease"/>
            <person name="Wu L."/>
            <person name="Ma J."/>
        </authorList>
    </citation>
    <scope>NUCLEOTIDE SEQUENCE [LARGE SCALE GENOMIC DNA]</scope>
    <source>
        <strain evidence="2">CCM 8691</strain>
    </source>
</reference>
<organism evidence="1 2">
    <name type="scientific">Pedobacter lithocola</name>
    <dbReference type="NCBI Taxonomy" id="1908239"/>
    <lineage>
        <taxon>Bacteria</taxon>
        <taxon>Pseudomonadati</taxon>
        <taxon>Bacteroidota</taxon>
        <taxon>Sphingobacteriia</taxon>
        <taxon>Sphingobacteriales</taxon>
        <taxon>Sphingobacteriaceae</taxon>
        <taxon>Pedobacter</taxon>
    </lineage>
</organism>
<evidence type="ECO:0000313" key="2">
    <source>
        <dbReference type="Proteomes" id="UP001595789"/>
    </source>
</evidence>
<protein>
    <recommendedName>
        <fullName evidence="3">DUF4377 domain-containing protein</fullName>
    </recommendedName>
</protein>
<keyword evidence="2" id="KW-1185">Reference proteome</keyword>
<dbReference type="RefSeq" id="WP_378983538.1">
    <property type="nucleotide sequence ID" value="NZ_JBHSBW010000007.1"/>
</dbReference>
<dbReference type="Proteomes" id="UP001595789">
    <property type="component" value="Unassembled WGS sequence"/>
</dbReference>
<evidence type="ECO:0000313" key="1">
    <source>
        <dbReference type="EMBL" id="MFC4211031.1"/>
    </source>
</evidence>
<name>A0ABV8PA83_9SPHI</name>
<gene>
    <name evidence="1" type="ORF">ACFOWA_07560</name>
</gene>
<comment type="caution">
    <text evidence="1">The sequence shown here is derived from an EMBL/GenBank/DDBJ whole genome shotgun (WGS) entry which is preliminary data.</text>
</comment>
<proteinExistence type="predicted"/>
<sequence length="121" mass="13989">MKNFLITILCIFCIACKKDIPDPDVVRLQVYSTKIKHTNYNEPDTLYWYMRSASRGGYYYMTSTRDISNFSEYDFTYTLNMPNDLNGKTPIKDIVVFINQLNGEMFTDITGRSSSSSSNTK</sequence>
<accession>A0ABV8PA83</accession>
<evidence type="ECO:0008006" key="3">
    <source>
        <dbReference type="Google" id="ProtNLM"/>
    </source>
</evidence>
<dbReference type="EMBL" id="JBHSBW010000007">
    <property type="protein sequence ID" value="MFC4211031.1"/>
    <property type="molecule type" value="Genomic_DNA"/>
</dbReference>